<evidence type="ECO:0000256" key="1">
    <source>
        <dbReference type="SAM" id="Coils"/>
    </source>
</evidence>
<evidence type="ECO:0000256" key="2">
    <source>
        <dbReference type="SAM" id="SignalP"/>
    </source>
</evidence>
<evidence type="ECO:0000313" key="3">
    <source>
        <dbReference type="EMBL" id="QDS96453.1"/>
    </source>
</evidence>
<dbReference type="KEGG" id="rml:FF011L_52640"/>
<dbReference type="Proteomes" id="UP000320672">
    <property type="component" value="Chromosome"/>
</dbReference>
<dbReference type="EMBL" id="CP036262">
    <property type="protein sequence ID" value="QDS96453.1"/>
    <property type="molecule type" value="Genomic_DNA"/>
</dbReference>
<protein>
    <recommendedName>
        <fullName evidence="5">Chromosome partition protein Smc</fullName>
    </recommendedName>
</protein>
<keyword evidence="1" id="KW-0175">Coiled coil</keyword>
<feature type="coiled-coil region" evidence="1">
    <location>
        <begin position="298"/>
        <end position="325"/>
    </location>
</feature>
<proteinExistence type="predicted"/>
<feature type="signal peptide" evidence="2">
    <location>
        <begin position="1"/>
        <end position="19"/>
    </location>
</feature>
<dbReference type="Gene3D" id="1.20.1600.10">
    <property type="entry name" value="Outer membrane efflux proteins (OEP)"/>
    <property type="match status" value="1"/>
</dbReference>
<reference evidence="3 4" key="1">
    <citation type="submission" date="2019-02" db="EMBL/GenBank/DDBJ databases">
        <title>Deep-cultivation of Planctomycetes and their phenomic and genomic characterization uncovers novel biology.</title>
        <authorList>
            <person name="Wiegand S."/>
            <person name="Jogler M."/>
            <person name="Boedeker C."/>
            <person name="Pinto D."/>
            <person name="Vollmers J."/>
            <person name="Rivas-Marin E."/>
            <person name="Kohn T."/>
            <person name="Peeters S.H."/>
            <person name="Heuer A."/>
            <person name="Rast P."/>
            <person name="Oberbeckmann S."/>
            <person name="Bunk B."/>
            <person name="Jeske O."/>
            <person name="Meyerdierks A."/>
            <person name="Storesund J.E."/>
            <person name="Kallscheuer N."/>
            <person name="Luecker S."/>
            <person name="Lage O.M."/>
            <person name="Pohl T."/>
            <person name="Merkel B.J."/>
            <person name="Hornburger P."/>
            <person name="Mueller R.-W."/>
            <person name="Bruemmer F."/>
            <person name="Labrenz M."/>
            <person name="Spormann A.M."/>
            <person name="Op den Camp H."/>
            <person name="Overmann J."/>
            <person name="Amann R."/>
            <person name="Jetten M.S.M."/>
            <person name="Mascher T."/>
            <person name="Medema M.H."/>
            <person name="Devos D.P."/>
            <person name="Kaster A.-K."/>
            <person name="Ovreas L."/>
            <person name="Rohde M."/>
            <person name="Galperin M.Y."/>
            <person name="Jogler C."/>
        </authorList>
    </citation>
    <scope>NUCLEOTIDE SEQUENCE [LARGE SCALE GENOMIC DNA]</scope>
    <source>
        <strain evidence="3 4">FF011L</strain>
    </source>
</reference>
<evidence type="ECO:0008006" key="5">
    <source>
        <dbReference type="Google" id="ProtNLM"/>
    </source>
</evidence>
<keyword evidence="2" id="KW-0732">Signal</keyword>
<gene>
    <name evidence="3" type="ORF">FF011L_52640</name>
</gene>
<dbReference type="AlphaFoldDB" id="A0A517MNJ0"/>
<name>A0A517MNJ0_9BACT</name>
<sequence precursor="true">MIRLGIVLLIVQTVTTIHAFEPSPSDLGNVPTWTAEQVRLWAADHASGANALDAESRAIACSIDRKKEDQCQQAALMQRVLADLAIHDRNRAAAEGLTVYYRIVSLQQQLETLYEAEDTLDALIQLAEKAAELEIAEGNANDLQQQRLKIRSQKIDAEYGIQKLQIRLARLTCQPLSVAKQAVLIDPIETEVSTLDEEAAVADGLQRRADLRAIHTLCRCINNDTAPAARTMLGAIQPGLGLAATVATKSSLLSGLCDQGQDACARRDQCRQLAAQQQGTIEDEIRMAWLELQASLQRDRLSQERVELANQAAQQANRAVEIEQRPAGTDLQASLEALRVQGERQARQLEQTLADVKLLEARGAAFPL</sequence>
<keyword evidence="4" id="KW-1185">Reference proteome</keyword>
<dbReference type="OrthoDB" id="9994104at2"/>
<evidence type="ECO:0000313" key="4">
    <source>
        <dbReference type="Proteomes" id="UP000320672"/>
    </source>
</evidence>
<dbReference type="RefSeq" id="WP_145354596.1">
    <property type="nucleotide sequence ID" value="NZ_CP036262.1"/>
</dbReference>
<organism evidence="3 4">
    <name type="scientific">Roseimaritima multifibrata</name>
    <dbReference type="NCBI Taxonomy" id="1930274"/>
    <lineage>
        <taxon>Bacteria</taxon>
        <taxon>Pseudomonadati</taxon>
        <taxon>Planctomycetota</taxon>
        <taxon>Planctomycetia</taxon>
        <taxon>Pirellulales</taxon>
        <taxon>Pirellulaceae</taxon>
        <taxon>Roseimaritima</taxon>
    </lineage>
</organism>
<feature type="coiled-coil region" evidence="1">
    <location>
        <begin position="126"/>
        <end position="153"/>
    </location>
</feature>
<dbReference type="SUPFAM" id="SSF56954">
    <property type="entry name" value="Outer membrane efflux proteins (OEP)"/>
    <property type="match status" value="1"/>
</dbReference>
<accession>A0A517MNJ0</accession>
<feature type="chain" id="PRO_5022200056" description="Chromosome partition protein Smc" evidence="2">
    <location>
        <begin position="20"/>
        <end position="368"/>
    </location>
</feature>